<gene>
    <name evidence="4" type="ORF">UY32_C0002G0040</name>
</gene>
<dbReference type="PANTHER" id="PTHR43022">
    <property type="entry name" value="PROTEIN SMF"/>
    <property type="match status" value="1"/>
</dbReference>
<organism evidence="4 5">
    <name type="scientific">Candidatus Jorgensenbacteria bacterium GW2011_GWC1_48_8</name>
    <dbReference type="NCBI Taxonomy" id="1618666"/>
    <lineage>
        <taxon>Bacteria</taxon>
        <taxon>Candidatus Joergenseniibacteriota</taxon>
    </lineage>
</organism>
<dbReference type="InterPro" id="IPR041614">
    <property type="entry name" value="DprA_WH"/>
</dbReference>
<evidence type="ECO:0000259" key="3">
    <source>
        <dbReference type="Pfam" id="PF17782"/>
    </source>
</evidence>
<reference evidence="4 5" key="1">
    <citation type="journal article" date="2015" name="Nature">
        <title>rRNA introns, odd ribosomes, and small enigmatic genomes across a large radiation of phyla.</title>
        <authorList>
            <person name="Brown C.T."/>
            <person name="Hug L.A."/>
            <person name="Thomas B.C."/>
            <person name="Sharon I."/>
            <person name="Castelle C.J."/>
            <person name="Singh A."/>
            <person name="Wilkins M.J."/>
            <person name="Williams K.H."/>
            <person name="Banfield J.F."/>
        </authorList>
    </citation>
    <scope>NUCLEOTIDE SEQUENCE [LARGE SCALE GENOMIC DNA]</scope>
</reference>
<dbReference type="Pfam" id="PF02481">
    <property type="entry name" value="DNA_processg_A"/>
    <property type="match status" value="1"/>
</dbReference>
<comment type="caution">
    <text evidence="4">The sequence shown here is derived from an EMBL/GenBank/DDBJ whole genome shotgun (WGS) entry which is preliminary data.</text>
</comment>
<feature type="domain" description="DprA winged helix" evidence="3">
    <location>
        <begin position="232"/>
        <end position="287"/>
    </location>
</feature>
<dbReference type="InterPro" id="IPR057666">
    <property type="entry name" value="DrpA_SLOG"/>
</dbReference>
<comment type="similarity">
    <text evidence="1">Belongs to the DprA/Smf family.</text>
</comment>
<feature type="domain" description="Smf/DprA SLOG" evidence="2">
    <location>
        <begin position="8"/>
        <end position="215"/>
    </location>
</feature>
<dbReference type="GO" id="GO:0009294">
    <property type="term" value="P:DNA-mediated transformation"/>
    <property type="evidence" value="ECO:0007669"/>
    <property type="project" value="InterPro"/>
</dbReference>
<dbReference type="NCBIfam" id="TIGR00732">
    <property type="entry name" value="dprA"/>
    <property type="match status" value="1"/>
</dbReference>
<name>A0A0G1UYG4_9BACT</name>
<evidence type="ECO:0000313" key="5">
    <source>
        <dbReference type="Proteomes" id="UP000034600"/>
    </source>
</evidence>
<proteinExistence type="inferred from homology"/>
<dbReference type="AlphaFoldDB" id="A0A0G1UYG4"/>
<dbReference type="InterPro" id="IPR003488">
    <property type="entry name" value="DprA"/>
</dbReference>
<dbReference type="SUPFAM" id="SSF102405">
    <property type="entry name" value="MCP/YpsA-like"/>
    <property type="match status" value="1"/>
</dbReference>
<dbReference type="PATRIC" id="fig|1618666.3.peg.86"/>
<dbReference type="InterPro" id="IPR036388">
    <property type="entry name" value="WH-like_DNA-bd_sf"/>
</dbReference>
<protein>
    <submittedName>
        <fullName evidence="4">Protecting protein DprA, DNA processing protein</fullName>
    </submittedName>
</protein>
<dbReference type="PANTHER" id="PTHR43022:SF1">
    <property type="entry name" value="PROTEIN SMF"/>
    <property type="match status" value="1"/>
</dbReference>
<dbReference type="Gene3D" id="3.40.50.450">
    <property type="match status" value="1"/>
</dbReference>
<dbReference type="Pfam" id="PF17782">
    <property type="entry name" value="WHD_DprA"/>
    <property type="match status" value="1"/>
</dbReference>
<dbReference type="Proteomes" id="UP000034600">
    <property type="component" value="Unassembled WGS sequence"/>
</dbReference>
<evidence type="ECO:0000256" key="1">
    <source>
        <dbReference type="ARBA" id="ARBA00006525"/>
    </source>
</evidence>
<accession>A0A0G1UYG4</accession>
<dbReference type="EMBL" id="LCPO01000002">
    <property type="protein sequence ID" value="KKU99304.1"/>
    <property type="molecule type" value="Genomic_DNA"/>
</dbReference>
<evidence type="ECO:0000313" key="4">
    <source>
        <dbReference type="EMBL" id="KKU99304.1"/>
    </source>
</evidence>
<sequence>MPLPIKKISLADKIYPTLLKEVKGAPQELYYLGHLPQNEPLIAIVGTRKATNDGLAVAKTISYDLAQAGITIVSGLALGIDAAAHEGALAAGGRTFAVLGNGVDIVYPHSHYNLAQKILNQNGGILSEYLPGTPPMPHQFLERNRIVSGLSLAVIVLEAPIDSGALVTAKHALDQGREVFVVPGRAGHQNYEGSHMLLRNGARIVTSAKDVLEDLAETLAPYNLAAKNETKKAAQDEASLLILETIKNSAEPLHVDKLVEITKLDPNVVTQKLTFLTLDGFIEESNGKFRIHQ</sequence>
<evidence type="ECO:0000259" key="2">
    <source>
        <dbReference type="Pfam" id="PF02481"/>
    </source>
</evidence>
<dbReference type="Gene3D" id="1.10.10.10">
    <property type="entry name" value="Winged helix-like DNA-binding domain superfamily/Winged helix DNA-binding domain"/>
    <property type="match status" value="1"/>
</dbReference>